<feature type="transmembrane region" description="Helical" evidence="10">
    <location>
        <begin position="82"/>
        <end position="103"/>
    </location>
</feature>
<proteinExistence type="inferred from homology"/>
<keyword evidence="8 10" id="KW-0472">Membrane</keyword>
<accession>A0ABZ1ALW2</accession>
<keyword evidence="12" id="KW-1185">Reference proteome</keyword>
<reference evidence="11 12" key="1">
    <citation type="submission" date="2023-12" db="EMBL/GenBank/DDBJ databases">
        <title>A. evansii MAY27, complete genome.</title>
        <authorList>
            <person name="Wang Y."/>
        </authorList>
    </citation>
    <scope>NUCLEOTIDE SEQUENCE [LARGE SCALE GENOMIC DNA]</scope>
    <source>
        <strain evidence="11 12">MAY27</strain>
    </source>
</reference>
<evidence type="ECO:0000256" key="1">
    <source>
        <dbReference type="ARBA" id="ARBA00004651"/>
    </source>
</evidence>
<evidence type="ECO:0000313" key="11">
    <source>
        <dbReference type="EMBL" id="WRL46269.1"/>
    </source>
</evidence>
<dbReference type="Pfam" id="PF01741">
    <property type="entry name" value="MscL"/>
    <property type="match status" value="1"/>
</dbReference>
<evidence type="ECO:0000313" key="12">
    <source>
        <dbReference type="Proteomes" id="UP001626593"/>
    </source>
</evidence>
<evidence type="ECO:0000256" key="8">
    <source>
        <dbReference type="ARBA" id="ARBA00023136"/>
    </source>
</evidence>
<dbReference type="NCBIfam" id="TIGR00220">
    <property type="entry name" value="mscL"/>
    <property type="match status" value="1"/>
</dbReference>
<evidence type="ECO:0000256" key="7">
    <source>
        <dbReference type="ARBA" id="ARBA00023065"/>
    </source>
</evidence>
<protein>
    <recommendedName>
        <fullName evidence="10">Large-conductance mechanosensitive channel</fullName>
    </recommendedName>
</protein>
<evidence type="ECO:0000256" key="4">
    <source>
        <dbReference type="ARBA" id="ARBA00022475"/>
    </source>
</evidence>
<dbReference type="EMBL" id="CP141259">
    <property type="protein sequence ID" value="WRL46269.1"/>
    <property type="molecule type" value="Genomic_DNA"/>
</dbReference>
<comment type="subunit">
    <text evidence="10">Homopentamer.</text>
</comment>
<keyword evidence="7 10" id="KW-0406">Ion transport</keyword>
<evidence type="ECO:0000256" key="2">
    <source>
        <dbReference type="ARBA" id="ARBA00007254"/>
    </source>
</evidence>
<dbReference type="Gene3D" id="1.10.1200.120">
    <property type="entry name" value="Large-conductance mechanosensitive channel, MscL, domain 1"/>
    <property type="match status" value="1"/>
</dbReference>
<dbReference type="PANTHER" id="PTHR30266:SF2">
    <property type="entry name" value="LARGE-CONDUCTANCE MECHANOSENSITIVE CHANNEL"/>
    <property type="match status" value="1"/>
</dbReference>
<evidence type="ECO:0000256" key="3">
    <source>
        <dbReference type="ARBA" id="ARBA00022448"/>
    </source>
</evidence>
<comment type="caution">
    <text evidence="10">Lacks conserved residue(s) required for the propagation of feature annotation.</text>
</comment>
<evidence type="ECO:0000256" key="9">
    <source>
        <dbReference type="ARBA" id="ARBA00023303"/>
    </source>
</evidence>
<comment type="subcellular location">
    <subcellularLocation>
        <location evidence="10">Cell inner membrane</location>
        <topology evidence="10">Multi-pass membrane protein</topology>
    </subcellularLocation>
    <subcellularLocation>
        <location evidence="1">Cell membrane</location>
        <topology evidence="1">Multi-pass membrane protein</topology>
    </subcellularLocation>
</comment>
<evidence type="ECO:0000256" key="5">
    <source>
        <dbReference type="ARBA" id="ARBA00022692"/>
    </source>
</evidence>
<dbReference type="PROSITE" id="PS01327">
    <property type="entry name" value="MSCL"/>
    <property type="match status" value="1"/>
</dbReference>
<dbReference type="InterPro" id="IPR036019">
    <property type="entry name" value="MscL_channel"/>
</dbReference>
<dbReference type="PRINTS" id="PR01264">
    <property type="entry name" value="MECHCHANNEL"/>
</dbReference>
<dbReference type="InterPro" id="IPR001185">
    <property type="entry name" value="MS_channel"/>
</dbReference>
<evidence type="ECO:0000256" key="6">
    <source>
        <dbReference type="ARBA" id="ARBA00022989"/>
    </source>
</evidence>
<dbReference type="NCBIfam" id="NF001843">
    <property type="entry name" value="PRK00567.1-4"/>
    <property type="match status" value="1"/>
</dbReference>
<dbReference type="HAMAP" id="MF_00115">
    <property type="entry name" value="MscL"/>
    <property type="match status" value="1"/>
</dbReference>
<dbReference type="NCBIfam" id="NF010557">
    <property type="entry name" value="PRK13952.1"/>
    <property type="match status" value="1"/>
</dbReference>
<gene>
    <name evidence="10 11" type="primary">mscL</name>
    <name evidence="11" type="ORF">U5817_24230</name>
</gene>
<organism evidence="11 12">
    <name type="scientific">Aromatoleum evansii</name>
    <name type="common">Azoarcus evansii</name>
    <dbReference type="NCBI Taxonomy" id="59406"/>
    <lineage>
        <taxon>Bacteria</taxon>
        <taxon>Pseudomonadati</taxon>
        <taxon>Pseudomonadota</taxon>
        <taxon>Betaproteobacteria</taxon>
        <taxon>Rhodocyclales</taxon>
        <taxon>Rhodocyclaceae</taxon>
        <taxon>Aromatoleum</taxon>
    </lineage>
</organism>
<keyword evidence="3 10" id="KW-0813">Transport</keyword>
<keyword evidence="4 10" id="KW-1003">Cell membrane</keyword>
<dbReference type="SUPFAM" id="SSF81330">
    <property type="entry name" value="Gated mechanosensitive channel"/>
    <property type="match status" value="1"/>
</dbReference>
<dbReference type="RefSeq" id="WP_169125260.1">
    <property type="nucleotide sequence ID" value="NZ_CAWPLS010000221.1"/>
</dbReference>
<comment type="function">
    <text evidence="10">Channel that opens in response to stretch forces in the membrane lipid bilayer. May participate in the regulation of osmotic pressure changes within the cell.</text>
</comment>
<dbReference type="InterPro" id="IPR037673">
    <property type="entry name" value="MSC/AndL"/>
</dbReference>
<keyword evidence="5 10" id="KW-0812">Transmembrane</keyword>
<sequence>MSFLREFKEFAMRGNVVDLAVGVVIGGAFGKIVDSLVKDVIMPIVGRMLGGVDFKHLYVNLGDKTFETMEAAEKAGAPLVKYGAFINTTIDFIIIAFAIFVAIKAMNRLKRAEPPAPPPEPAPEPEDVKLLREIRDALKQRG</sequence>
<dbReference type="PANTHER" id="PTHR30266">
    <property type="entry name" value="MECHANOSENSITIVE CHANNEL MSCL"/>
    <property type="match status" value="1"/>
</dbReference>
<keyword evidence="10" id="KW-0997">Cell inner membrane</keyword>
<keyword evidence="6 10" id="KW-1133">Transmembrane helix</keyword>
<dbReference type="InterPro" id="IPR019823">
    <property type="entry name" value="Mechanosensitive_channel_CS"/>
</dbReference>
<evidence type="ECO:0000256" key="10">
    <source>
        <dbReference type="HAMAP-Rule" id="MF_00115"/>
    </source>
</evidence>
<name>A0ABZ1ALW2_AROEV</name>
<keyword evidence="9 10" id="KW-0407">Ion channel</keyword>
<dbReference type="Proteomes" id="UP001626593">
    <property type="component" value="Chromosome"/>
</dbReference>
<comment type="similarity">
    <text evidence="2 10">Belongs to the MscL family.</text>
</comment>